<keyword evidence="5" id="KW-1185">Reference proteome</keyword>
<evidence type="ECO:0000256" key="2">
    <source>
        <dbReference type="SAM" id="Phobius"/>
    </source>
</evidence>
<evidence type="ECO:0000256" key="1">
    <source>
        <dbReference type="SAM" id="MobiDB-lite"/>
    </source>
</evidence>
<feature type="transmembrane region" description="Helical" evidence="2">
    <location>
        <begin position="34"/>
        <end position="52"/>
    </location>
</feature>
<feature type="region of interest" description="Disordered" evidence="1">
    <location>
        <begin position="176"/>
        <end position="203"/>
    </location>
</feature>
<evidence type="ECO:0000313" key="5">
    <source>
        <dbReference type="Proteomes" id="UP001165092"/>
    </source>
</evidence>
<keyword evidence="2" id="KW-1133">Transmembrane helix</keyword>
<proteinExistence type="predicted"/>
<dbReference type="PANTHER" id="PTHR34351:SF1">
    <property type="entry name" value="SLR1927 PROTEIN"/>
    <property type="match status" value="1"/>
</dbReference>
<protein>
    <submittedName>
        <fullName evidence="4">Membrane protein</fullName>
    </submittedName>
</protein>
<gene>
    <name evidence="4" type="ORF">Nans01_03370</name>
</gene>
<name>A0A9W6P2L2_9ACTN</name>
<dbReference type="InterPro" id="IPR002881">
    <property type="entry name" value="DUF58"/>
</dbReference>
<feature type="domain" description="DUF58" evidence="3">
    <location>
        <begin position="202"/>
        <end position="345"/>
    </location>
</feature>
<sequence>MNPFRSLTARGRIFLCVGLVIVVGALAVGERDLLRIGVFVVLLPVVCALVMVRVPRGVTHTRELSPARIPVGGDCRVALTVVNTGRTTSPGSVLVEDRLPYALGDPPRFALGRLRPGERRTVTYRLRSHMRGRYPVGPLTLHFVDPLGCARFTREVGTGATLLVTPAVVDLAGAVPRGDSAESGESRLRVSASAGDDDAVPRAYRHGDGMRRVHWRSTARRGQLMVRREEQQWRDHSSILLDVRSVAHAGQGTDSSLETAITLAASIAVHLLKRGQELRFMAGKTEISPLHRGDQVLDALAVLQTEPGTSLKEGTALVGQSTISGRGLLVAVVGALRTDEARTLAACHGERGNGRVVVFTPGAAWAAPEAADRAREHLVQAGWRVLEPSSADELGALWSGLAAGVR</sequence>
<keyword evidence="2" id="KW-0812">Transmembrane</keyword>
<dbReference type="AlphaFoldDB" id="A0A9W6P2L2"/>
<comment type="caution">
    <text evidence="4">The sequence shown here is derived from an EMBL/GenBank/DDBJ whole genome shotgun (WGS) entry which is preliminary data.</text>
</comment>
<dbReference type="Pfam" id="PF01882">
    <property type="entry name" value="DUF58"/>
    <property type="match status" value="1"/>
</dbReference>
<organism evidence="4 5">
    <name type="scientific">Nocardiopsis ansamitocini</name>
    <dbReference type="NCBI Taxonomy" id="1670832"/>
    <lineage>
        <taxon>Bacteria</taxon>
        <taxon>Bacillati</taxon>
        <taxon>Actinomycetota</taxon>
        <taxon>Actinomycetes</taxon>
        <taxon>Streptosporangiales</taxon>
        <taxon>Nocardiopsidaceae</taxon>
        <taxon>Nocardiopsis</taxon>
    </lineage>
</organism>
<keyword evidence="2" id="KW-0472">Membrane</keyword>
<dbReference type="EMBL" id="BSQG01000001">
    <property type="protein sequence ID" value="GLU45986.1"/>
    <property type="molecule type" value="Genomic_DNA"/>
</dbReference>
<evidence type="ECO:0000259" key="3">
    <source>
        <dbReference type="Pfam" id="PF01882"/>
    </source>
</evidence>
<accession>A0A9W6P2L2</accession>
<dbReference type="PANTHER" id="PTHR34351">
    <property type="entry name" value="SLR1927 PROTEIN-RELATED"/>
    <property type="match status" value="1"/>
</dbReference>
<evidence type="ECO:0000313" key="4">
    <source>
        <dbReference type="EMBL" id="GLU45986.1"/>
    </source>
</evidence>
<feature type="transmembrane region" description="Helical" evidence="2">
    <location>
        <begin position="12"/>
        <end position="28"/>
    </location>
</feature>
<dbReference type="Proteomes" id="UP001165092">
    <property type="component" value="Unassembled WGS sequence"/>
</dbReference>
<reference evidence="4" key="1">
    <citation type="submission" date="2023-02" db="EMBL/GenBank/DDBJ databases">
        <title>Nocardiopsis ansamitocini NBRC 112285.</title>
        <authorList>
            <person name="Ichikawa N."/>
            <person name="Sato H."/>
            <person name="Tonouchi N."/>
        </authorList>
    </citation>
    <scope>NUCLEOTIDE SEQUENCE</scope>
    <source>
        <strain evidence="4">NBRC 112285</strain>
    </source>
</reference>
<dbReference type="RefSeq" id="WP_285756854.1">
    <property type="nucleotide sequence ID" value="NZ_BSQG01000001.1"/>
</dbReference>